<keyword evidence="1 6" id="KW-0963">Cytoplasm</keyword>
<dbReference type="PANTHER" id="PTHR30562">
    <property type="entry name" value="UVRC/OXIDOREDUCTASE"/>
    <property type="match status" value="1"/>
</dbReference>
<keyword evidence="5 6" id="KW-0234">DNA repair</keyword>
<dbReference type="GO" id="GO:0009432">
    <property type="term" value="P:SOS response"/>
    <property type="evidence" value="ECO:0007669"/>
    <property type="project" value="UniProtKB-UniRule"/>
</dbReference>
<accession>A0A2N1PQ96</accession>
<protein>
    <recommendedName>
        <fullName evidence="6">UvrABC system protein C</fullName>
        <shortName evidence="6">Protein UvrC</shortName>
    </recommendedName>
    <alternativeName>
        <fullName evidence="6">Excinuclease ABC subunit C</fullName>
    </alternativeName>
</protein>
<evidence type="ECO:0000256" key="2">
    <source>
        <dbReference type="ARBA" id="ARBA00022763"/>
    </source>
</evidence>
<comment type="similarity">
    <text evidence="6">Belongs to the UvrC family.</text>
</comment>
<name>A0A2N1PQ96_9BACT</name>
<dbReference type="SUPFAM" id="SSF46600">
    <property type="entry name" value="C-terminal UvrC-binding domain of UvrB"/>
    <property type="match status" value="1"/>
</dbReference>
<dbReference type="EMBL" id="PGXC01000005">
    <property type="protein sequence ID" value="PKK90452.1"/>
    <property type="molecule type" value="Genomic_DNA"/>
</dbReference>
<dbReference type="InterPro" id="IPR035901">
    <property type="entry name" value="GIY-YIG_endonuc_sf"/>
</dbReference>
<evidence type="ECO:0000256" key="5">
    <source>
        <dbReference type="ARBA" id="ARBA00023204"/>
    </source>
</evidence>
<organism evidence="10 11">
    <name type="scientific">Candidatus Wallbacteria bacterium HGW-Wallbacteria-1</name>
    <dbReference type="NCBI Taxonomy" id="2013854"/>
    <lineage>
        <taxon>Bacteria</taxon>
        <taxon>Candidatus Walliibacteriota</taxon>
    </lineage>
</organism>
<evidence type="ECO:0000256" key="6">
    <source>
        <dbReference type="HAMAP-Rule" id="MF_00203"/>
    </source>
</evidence>
<dbReference type="GO" id="GO:0009380">
    <property type="term" value="C:excinuclease repair complex"/>
    <property type="evidence" value="ECO:0007669"/>
    <property type="project" value="InterPro"/>
</dbReference>
<evidence type="ECO:0000256" key="4">
    <source>
        <dbReference type="ARBA" id="ARBA00022881"/>
    </source>
</evidence>
<dbReference type="InterPro" id="IPR036876">
    <property type="entry name" value="UVR_dom_sf"/>
</dbReference>
<comment type="subcellular location">
    <subcellularLocation>
        <location evidence="6">Cytoplasm</location>
    </subcellularLocation>
</comment>
<keyword evidence="6" id="KW-0742">SOS response</keyword>
<proteinExistence type="inferred from homology"/>
<keyword evidence="2 6" id="KW-0227">DNA damage</keyword>
<dbReference type="InterPro" id="IPR010994">
    <property type="entry name" value="RuvA_2-like"/>
</dbReference>
<evidence type="ECO:0000259" key="8">
    <source>
        <dbReference type="PROSITE" id="PS50164"/>
    </source>
</evidence>
<dbReference type="PANTHER" id="PTHR30562:SF1">
    <property type="entry name" value="UVRABC SYSTEM PROTEIN C"/>
    <property type="match status" value="1"/>
</dbReference>
<evidence type="ECO:0000313" key="11">
    <source>
        <dbReference type="Proteomes" id="UP000233256"/>
    </source>
</evidence>
<dbReference type="PROSITE" id="PS50151">
    <property type="entry name" value="UVR"/>
    <property type="match status" value="1"/>
</dbReference>
<dbReference type="InterPro" id="IPR050066">
    <property type="entry name" value="UvrABC_protein_C"/>
</dbReference>
<dbReference type="Gene3D" id="3.30.420.340">
    <property type="entry name" value="UvrC, RNAse H endonuclease domain"/>
    <property type="match status" value="1"/>
</dbReference>
<keyword evidence="4 6" id="KW-0267">Excision nuclease</keyword>
<dbReference type="InterPro" id="IPR000305">
    <property type="entry name" value="GIY-YIG_endonuc"/>
</dbReference>
<feature type="domain" description="GIY-YIG" evidence="8">
    <location>
        <begin position="17"/>
        <end position="96"/>
    </location>
</feature>
<dbReference type="GO" id="GO:0009381">
    <property type="term" value="F:excinuclease ABC activity"/>
    <property type="evidence" value="ECO:0007669"/>
    <property type="project" value="UniProtKB-UniRule"/>
</dbReference>
<gene>
    <name evidence="6 10" type="primary">uvrC</name>
    <name evidence="10" type="ORF">CVV64_08790</name>
</gene>
<dbReference type="GO" id="GO:0006289">
    <property type="term" value="P:nucleotide-excision repair"/>
    <property type="evidence" value="ECO:0007669"/>
    <property type="project" value="UniProtKB-UniRule"/>
</dbReference>
<evidence type="ECO:0000256" key="1">
    <source>
        <dbReference type="ARBA" id="ARBA00022490"/>
    </source>
</evidence>
<dbReference type="InterPro" id="IPR004791">
    <property type="entry name" value="UvrC"/>
</dbReference>
<dbReference type="GO" id="GO:0003677">
    <property type="term" value="F:DNA binding"/>
    <property type="evidence" value="ECO:0007669"/>
    <property type="project" value="UniProtKB-UniRule"/>
</dbReference>
<dbReference type="Pfam" id="PF22920">
    <property type="entry name" value="UvrC_RNaseH"/>
    <property type="match status" value="1"/>
</dbReference>
<dbReference type="Pfam" id="PF08459">
    <property type="entry name" value="UvrC_RNaseH_dom"/>
    <property type="match status" value="1"/>
</dbReference>
<dbReference type="FunFam" id="3.40.1440.10:FF:000001">
    <property type="entry name" value="UvrABC system protein C"/>
    <property type="match status" value="1"/>
</dbReference>
<dbReference type="GO" id="GO:0005737">
    <property type="term" value="C:cytoplasm"/>
    <property type="evidence" value="ECO:0007669"/>
    <property type="project" value="UniProtKB-SubCell"/>
</dbReference>
<dbReference type="SUPFAM" id="SSF47781">
    <property type="entry name" value="RuvA domain 2-like"/>
    <property type="match status" value="1"/>
</dbReference>
<keyword evidence="3 6" id="KW-0228">DNA excision</keyword>
<dbReference type="PROSITE" id="PS50165">
    <property type="entry name" value="UVRC"/>
    <property type="match status" value="1"/>
</dbReference>
<dbReference type="CDD" id="cd10434">
    <property type="entry name" value="GIY-YIG_UvrC_Cho"/>
    <property type="match status" value="1"/>
</dbReference>
<dbReference type="InterPro" id="IPR038476">
    <property type="entry name" value="UvrC_RNase_H_dom_sf"/>
</dbReference>
<dbReference type="SMART" id="SM00465">
    <property type="entry name" value="GIYc"/>
    <property type="match status" value="1"/>
</dbReference>
<evidence type="ECO:0000256" key="3">
    <source>
        <dbReference type="ARBA" id="ARBA00022769"/>
    </source>
</evidence>
<dbReference type="Gene3D" id="1.10.150.20">
    <property type="entry name" value="5' to 3' exonuclease, C-terminal subdomain"/>
    <property type="match status" value="1"/>
</dbReference>
<dbReference type="InterPro" id="IPR001943">
    <property type="entry name" value="UVR_dom"/>
</dbReference>
<feature type="domain" description="UvrC family homology region profile" evidence="9">
    <location>
        <begin position="290"/>
        <end position="523"/>
    </location>
</feature>
<dbReference type="SUPFAM" id="SSF82771">
    <property type="entry name" value="GIY-YIG endonuclease"/>
    <property type="match status" value="1"/>
</dbReference>
<dbReference type="InterPro" id="IPR047296">
    <property type="entry name" value="GIY-YIG_UvrC_Cho"/>
</dbReference>
<sequence>MTDSAIHTVVDPSTLPDAPGVYLYLDASETVIYVGKAKSLRKRVKSYFRDSEVLDPKTRILMSSVRGLRFFVVQSEMEALILENSLIKRHMPRFNIRLKDDSSYPYIHVTLSEEFPRILKSRPRRKRKGDRYFGPYPGIKSIDRVIAFIVRAFKICNCRKAVVSRKSSSEGGVTSGSIRDSARDSAGFSAGGNIRVNVRGCLNFQMGRCLGPCRGVLTPEEYFEKGVKPALDFLESGGKGFAEELRAGMLSSSERLDFEKAAWYRDLLADLQTIGIRQHVELQGRGRCDVIATASNEEITVIALVEYQDGELSDRKVFVFGASDPALTGSEREFLAAFVKSYYDSALALPREILLPLRIEDQELIGQWLCDRGGKRVILHFPERGIRRRQVALARLNALEHLNRKMLGMDRDRRRAMNAAALRELREYLELPRFPNRIVCFDISNLGVQEPVAGMTCFAEGEKERDGFRKFTIRDVEGQDDFAMMREAIGRFLAHVEAGEWPEPDLILIDGGKGQLGAGLSALENFSGLRIPLASIAKKREEIFVPHRNKPLEIPENCPAHLLLRRIRDETHRYAVSFHRTRRTRSNFESLLDRIPGIGPSRRRALLIRFGSVEAIARAGEDELISAGLPASVARNVIDDLGDRLLAAARAAQLDEK</sequence>
<dbReference type="Pfam" id="PF14520">
    <property type="entry name" value="HHH_5"/>
    <property type="match status" value="1"/>
</dbReference>
<comment type="function">
    <text evidence="6">The UvrABC repair system catalyzes the recognition and processing of DNA lesions. UvrC both incises the 5' and 3' sides of the lesion. The N-terminal half is responsible for the 3' incision and the C-terminal half is responsible for the 5' incision.</text>
</comment>
<dbReference type="HAMAP" id="MF_00203">
    <property type="entry name" value="UvrC"/>
    <property type="match status" value="1"/>
</dbReference>
<dbReference type="Gene3D" id="3.40.1440.10">
    <property type="entry name" value="GIY-YIG endonuclease"/>
    <property type="match status" value="1"/>
</dbReference>
<reference evidence="10 11" key="1">
    <citation type="journal article" date="2017" name="ISME J.">
        <title>Potential for microbial H2 and metal transformations associated with novel bacteria and archaea in deep terrestrial subsurface sediments.</title>
        <authorList>
            <person name="Hernsdorf A.W."/>
            <person name="Amano Y."/>
            <person name="Miyakawa K."/>
            <person name="Ise K."/>
            <person name="Suzuki Y."/>
            <person name="Anantharaman K."/>
            <person name="Probst A."/>
            <person name="Burstein D."/>
            <person name="Thomas B.C."/>
            <person name="Banfield J.F."/>
        </authorList>
    </citation>
    <scope>NUCLEOTIDE SEQUENCE [LARGE SCALE GENOMIC DNA]</scope>
    <source>
        <strain evidence="10">HGW-Wallbacteria-1</strain>
    </source>
</reference>
<evidence type="ECO:0000313" key="10">
    <source>
        <dbReference type="EMBL" id="PKK90452.1"/>
    </source>
</evidence>
<evidence type="ECO:0000259" key="9">
    <source>
        <dbReference type="PROSITE" id="PS50165"/>
    </source>
</evidence>
<dbReference type="NCBIfam" id="TIGR00194">
    <property type="entry name" value="uvrC"/>
    <property type="match status" value="1"/>
</dbReference>
<evidence type="ECO:0000259" key="7">
    <source>
        <dbReference type="PROSITE" id="PS50151"/>
    </source>
</evidence>
<dbReference type="AlphaFoldDB" id="A0A2N1PQ96"/>
<dbReference type="Proteomes" id="UP000233256">
    <property type="component" value="Unassembled WGS sequence"/>
</dbReference>
<dbReference type="InterPro" id="IPR001162">
    <property type="entry name" value="UvrC_RNase_H_dom"/>
</dbReference>
<comment type="caution">
    <text evidence="10">The sequence shown here is derived from an EMBL/GenBank/DDBJ whole genome shotgun (WGS) entry which is preliminary data.</text>
</comment>
<dbReference type="PROSITE" id="PS50164">
    <property type="entry name" value="GIY_YIG"/>
    <property type="match status" value="1"/>
</dbReference>
<feature type="domain" description="UVR" evidence="7">
    <location>
        <begin position="239"/>
        <end position="274"/>
    </location>
</feature>
<comment type="subunit">
    <text evidence="6">Interacts with UvrB in an incision complex.</text>
</comment>